<proteinExistence type="predicted"/>
<name>A0A381WVP1_9ZZZZ</name>
<dbReference type="AlphaFoldDB" id="A0A381WVP1"/>
<evidence type="ECO:0000313" key="1">
    <source>
        <dbReference type="EMBL" id="SVA56308.1"/>
    </source>
</evidence>
<protein>
    <submittedName>
        <fullName evidence="1">Uncharacterized protein</fullName>
    </submittedName>
</protein>
<organism evidence="1">
    <name type="scientific">marine metagenome</name>
    <dbReference type="NCBI Taxonomy" id="408172"/>
    <lineage>
        <taxon>unclassified sequences</taxon>
        <taxon>metagenomes</taxon>
        <taxon>ecological metagenomes</taxon>
    </lineage>
</organism>
<accession>A0A381WVP1</accession>
<reference evidence="1" key="1">
    <citation type="submission" date="2018-05" db="EMBL/GenBank/DDBJ databases">
        <authorList>
            <person name="Lanie J.A."/>
            <person name="Ng W.-L."/>
            <person name="Kazmierczak K.M."/>
            <person name="Andrzejewski T.M."/>
            <person name="Davidsen T.M."/>
            <person name="Wayne K.J."/>
            <person name="Tettelin H."/>
            <person name="Glass J.I."/>
            <person name="Rusch D."/>
            <person name="Podicherti R."/>
            <person name="Tsui H.-C.T."/>
            <person name="Winkler M.E."/>
        </authorList>
    </citation>
    <scope>NUCLEOTIDE SEQUENCE</scope>
</reference>
<sequence>MPNDVSFCICIIDIERAGNPTALHQDRIMKKLWCLCGCSFPRYCHRSAGDGHQPIKATQLKTKSDREASKTVDFITQSSFILS</sequence>
<gene>
    <name evidence="1" type="ORF">METZ01_LOCUS109162</name>
</gene>
<dbReference type="EMBL" id="UINC01012966">
    <property type="protein sequence ID" value="SVA56308.1"/>
    <property type="molecule type" value="Genomic_DNA"/>
</dbReference>